<evidence type="ECO:0000256" key="1">
    <source>
        <dbReference type="SAM" id="Phobius"/>
    </source>
</evidence>
<keyword evidence="1" id="KW-0812">Transmembrane</keyword>
<feature type="transmembrane region" description="Helical" evidence="1">
    <location>
        <begin position="40"/>
        <end position="60"/>
    </location>
</feature>
<reference evidence="2" key="2">
    <citation type="journal article" date="2015" name="Data Brief">
        <title>Shoot transcriptome of the giant reed, Arundo donax.</title>
        <authorList>
            <person name="Barrero R.A."/>
            <person name="Guerrero F.D."/>
            <person name="Moolhuijzen P."/>
            <person name="Goolsby J.A."/>
            <person name="Tidwell J."/>
            <person name="Bellgard S.E."/>
            <person name="Bellgard M.I."/>
        </authorList>
    </citation>
    <scope>NUCLEOTIDE SEQUENCE</scope>
    <source>
        <tissue evidence="2">Shoot tissue taken approximately 20 cm above the soil surface</tissue>
    </source>
</reference>
<keyword evidence="1" id="KW-1133">Transmembrane helix</keyword>
<accession>A0A0A9GQ10</accession>
<keyword evidence="1" id="KW-0472">Membrane</keyword>
<organism evidence="2">
    <name type="scientific">Arundo donax</name>
    <name type="common">Giant reed</name>
    <name type="synonym">Donax arundinaceus</name>
    <dbReference type="NCBI Taxonomy" id="35708"/>
    <lineage>
        <taxon>Eukaryota</taxon>
        <taxon>Viridiplantae</taxon>
        <taxon>Streptophyta</taxon>
        <taxon>Embryophyta</taxon>
        <taxon>Tracheophyta</taxon>
        <taxon>Spermatophyta</taxon>
        <taxon>Magnoliopsida</taxon>
        <taxon>Liliopsida</taxon>
        <taxon>Poales</taxon>
        <taxon>Poaceae</taxon>
        <taxon>PACMAD clade</taxon>
        <taxon>Arundinoideae</taxon>
        <taxon>Arundineae</taxon>
        <taxon>Arundo</taxon>
    </lineage>
</organism>
<reference evidence="2" key="1">
    <citation type="submission" date="2014-09" db="EMBL/GenBank/DDBJ databases">
        <authorList>
            <person name="Magalhaes I.L.F."/>
            <person name="Oliveira U."/>
            <person name="Santos F.R."/>
            <person name="Vidigal T.H.D.A."/>
            <person name="Brescovit A.D."/>
            <person name="Santos A.J."/>
        </authorList>
    </citation>
    <scope>NUCLEOTIDE SEQUENCE</scope>
    <source>
        <tissue evidence="2">Shoot tissue taken approximately 20 cm above the soil surface</tissue>
    </source>
</reference>
<evidence type="ECO:0000313" key="2">
    <source>
        <dbReference type="EMBL" id="JAE24596.1"/>
    </source>
</evidence>
<name>A0A0A9GQ10_ARUDO</name>
<dbReference type="EMBL" id="GBRH01173300">
    <property type="protein sequence ID" value="JAE24596.1"/>
    <property type="molecule type" value="Transcribed_RNA"/>
</dbReference>
<sequence length="77" mass="8897">MWYFVCLLDVGTFEVVLRLLPDGEIRLLNHLVPAKAPRDILNLVLLLLEVILGPFPPLVVRLPIDWRTRKDPITSWP</sequence>
<dbReference type="AlphaFoldDB" id="A0A0A9GQ10"/>
<protein>
    <submittedName>
        <fullName evidence="2">Uncharacterized protein</fullName>
    </submittedName>
</protein>
<proteinExistence type="predicted"/>